<dbReference type="GO" id="GO:0006606">
    <property type="term" value="P:protein import into nucleus"/>
    <property type="evidence" value="ECO:0007669"/>
    <property type="project" value="TreeGrafter"/>
</dbReference>
<dbReference type="PANTHER" id="PTHR23193:SF5">
    <property type="entry name" value="NUCLEAR ENVELOPE PORE MEMBRANE PROTEIN POM 121C-RELATED"/>
    <property type="match status" value="1"/>
</dbReference>
<name>A0A6B0R499_9CETA</name>
<dbReference type="EMBL" id="VBQZ03000013">
    <property type="protein sequence ID" value="MXQ82674.1"/>
    <property type="molecule type" value="Genomic_DNA"/>
</dbReference>
<dbReference type="Proteomes" id="UP000322234">
    <property type="component" value="Unassembled WGS sequence"/>
</dbReference>
<evidence type="ECO:0000313" key="2">
    <source>
        <dbReference type="EMBL" id="MXQ82674.1"/>
    </source>
</evidence>
<dbReference type="GO" id="GO:0006405">
    <property type="term" value="P:RNA export from nucleus"/>
    <property type="evidence" value="ECO:0007669"/>
    <property type="project" value="TreeGrafter"/>
</dbReference>
<evidence type="ECO:0000256" key="1">
    <source>
        <dbReference type="SAM" id="MobiDB-lite"/>
    </source>
</evidence>
<dbReference type="InterPro" id="IPR026054">
    <property type="entry name" value="Nucleoporin"/>
</dbReference>
<dbReference type="Pfam" id="PF15229">
    <property type="entry name" value="POM121"/>
    <property type="match status" value="1"/>
</dbReference>
<dbReference type="PANTHER" id="PTHR23193">
    <property type="entry name" value="NUCLEAR PORE COMPLEX PROTEIN NUP"/>
    <property type="match status" value="1"/>
</dbReference>
<dbReference type="GO" id="GO:0008139">
    <property type="term" value="F:nuclear localization sequence binding"/>
    <property type="evidence" value="ECO:0007669"/>
    <property type="project" value="TreeGrafter"/>
</dbReference>
<keyword evidence="3" id="KW-1185">Reference proteome</keyword>
<accession>A0A6B0R499</accession>
<dbReference type="GO" id="GO:0017056">
    <property type="term" value="F:structural constituent of nuclear pore"/>
    <property type="evidence" value="ECO:0007669"/>
    <property type="project" value="TreeGrafter"/>
</dbReference>
<dbReference type="GO" id="GO:0005643">
    <property type="term" value="C:nuclear pore"/>
    <property type="evidence" value="ECO:0007669"/>
    <property type="project" value="TreeGrafter"/>
</dbReference>
<evidence type="ECO:0000313" key="3">
    <source>
        <dbReference type="Proteomes" id="UP000322234"/>
    </source>
</evidence>
<dbReference type="AlphaFoldDB" id="A0A6B0R499"/>
<proteinExistence type="predicted"/>
<sequence>MGKTWGRDCGTLSHRFVVTPRRRYPIQQAQYSLLGVLPTVCWNGCHKKTVLSARNSRMVCSPVTVRIAPPDSKLARSPVPEQMINSTLSSPSTSAPDPCAKETVLNALKERKKRTVGEEDQMSADGQENKRRRHDSSGSGHSAFEPLVANGVPASFVPKFTSLKSERNVLSSLPQLSSNSF</sequence>
<feature type="region of interest" description="Disordered" evidence="1">
    <location>
        <begin position="109"/>
        <end position="148"/>
    </location>
</feature>
<gene>
    <name evidence="2" type="ORF">E5288_WYG009698</name>
</gene>
<protein>
    <submittedName>
        <fullName evidence="2">Uncharacterized protein</fullName>
    </submittedName>
</protein>
<reference evidence="2" key="1">
    <citation type="submission" date="2019-10" db="EMBL/GenBank/DDBJ databases">
        <title>The sequence and de novo assembly of the wild yak genome.</title>
        <authorList>
            <person name="Liu Y."/>
        </authorList>
    </citation>
    <scope>NUCLEOTIDE SEQUENCE [LARGE SCALE GENOMIC DNA]</scope>
    <source>
        <strain evidence="2">WY2019</strain>
    </source>
</reference>
<organism evidence="2 3">
    <name type="scientific">Bos mutus</name>
    <name type="common">wild yak</name>
    <dbReference type="NCBI Taxonomy" id="72004"/>
    <lineage>
        <taxon>Eukaryota</taxon>
        <taxon>Metazoa</taxon>
        <taxon>Chordata</taxon>
        <taxon>Craniata</taxon>
        <taxon>Vertebrata</taxon>
        <taxon>Euteleostomi</taxon>
        <taxon>Mammalia</taxon>
        <taxon>Eutheria</taxon>
        <taxon>Laurasiatheria</taxon>
        <taxon>Artiodactyla</taxon>
        <taxon>Ruminantia</taxon>
        <taxon>Pecora</taxon>
        <taxon>Bovidae</taxon>
        <taxon>Bovinae</taxon>
        <taxon>Bos</taxon>
    </lineage>
</organism>
<comment type="caution">
    <text evidence="2">The sequence shown here is derived from an EMBL/GenBank/DDBJ whole genome shotgun (WGS) entry which is preliminary data.</text>
</comment>